<keyword evidence="7" id="KW-0243">Dynein</keyword>
<dbReference type="EMBL" id="BFAA01018835">
    <property type="protein sequence ID" value="GCB81332.1"/>
    <property type="molecule type" value="Genomic_DNA"/>
</dbReference>
<evidence type="ECO:0000256" key="11">
    <source>
        <dbReference type="ARBA" id="ARBA00023212"/>
    </source>
</evidence>
<comment type="subcellular location">
    <subcellularLocation>
        <location evidence="1">Cytoplasm</location>
        <location evidence="1">Cytoskeleton</location>
        <location evidence="1">Cilium axoneme</location>
    </subcellularLocation>
</comment>
<dbReference type="Gene3D" id="3.40.50.300">
    <property type="entry name" value="P-loop containing nucleotide triphosphate hydrolases"/>
    <property type="match status" value="1"/>
</dbReference>
<proteinExistence type="predicted"/>
<keyword evidence="10" id="KW-0505">Motor protein</keyword>
<evidence type="ECO:0000313" key="15">
    <source>
        <dbReference type="Proteomes" id="UP000288216"/>
    </source>
</evidence>
<dbReference type="Gene3D" id="6.10.140.1060">
    <property type="match status" value="1"/>
</dbReference>
<dbReference type="GO" id="GO:0005874">
    <property type="term" value="C:microtubule"/>
    <property type="evidence" value="ECO:0007669"/>
    <property type="project" value="UniProtKB-KW"/>
</dbReference>
<dbReference type="OMA" id="WIIKMEA"/>
<dbReference type="Gene3D" id="1.10.8.1220">
    <property type="match status" value="1"/>
</dbReference>
<evidence type="ECO:0000259" key="13">
    <source>
        <dbReference type="Pfam" id="PF12781"/>
    </source>
</evidence>
<reference evidence="14 15" key="1">
    <citation type="journal article" date="2018" name="Nat. Ecol. Evol.">
        <title>Shark genomes provide insights into elasmobranch evolution and the origin of vertebrates.</title>
        <authorList>
            <person name="Hara Y"/>
            <person name="Yamaguchi K"/>
            <person name="Onimaru K"/>
            <person name="Kadota M"/>
            <person name="Koyanagi M"/>
            <person name="Keeley SD"/>
            <person name="Tatsumi K"/>
            <person name="Tanaka K"/>
            <person name="Motone F"/>
            <person name="Kageyama Y"/>
            <person name="Nozu R"/>
            <person name="Adachi N"/>
            <person name="Nishimura O"/>
            <person name="Nakagawa R"/>
            <person name="Tanegashima C"/>
            <person name="Kiyatake I"/>
            <person name="Matsumoto R"/>
            <person name="Murakumo K"/>
            <person name="Nishida K"/>
            <person name="Terakita A"/>
            <person name="Kuratani S"/>
            <person name="Sato K"/>
            <person name="Hyodo S Kuraku.S."/>
        </authorList>
    </citation>
    <scope>NUCLEOTIDE SEQUENCE [LARGE SCALE GENOMIC DNA]</scope>
</reference>
<dbReference type="PANTHER" id="PTHR22878:SF69">
    <property type="entry name" value="DYNEIN HEAVY CHAIN"/>
    <property type="match status" value="1"/>
</dbReference>
<dbReference type="PANTHER" id="PTHR22878">
    <property type="entry name" value="DYNEIN HEAVY CHAIN 6, AXONEMAL-LIKE-RELATED"/>
    <property type="match status" value="1"/>
</dbReference>
<evidence type="ECO:0000256" key="8">
    <source>
        <dbReference type="ARBA" id="ARBA00023054"/>
    </source>
</evidence>
<keyword evidence="9" id="KW-0969">Cilium</keyword>
<dbReference type="GO" id="GO:0051959">
    <property type="term" value="F:dynein light intermediate chain binding"/>
    <property type="evidence" value="ECO:0007669"/>
    <property type="project" value="InterPro"/>
</dbReference>
<keyword evidence="15" id="KW-1185">Reference proteome</keyword>
<keyword evidence="3" id="KW-0493">Microtubule</keyword>
<evidence type="ECO:0000256" key="9">
    <source>
        <dbReference type="ARBA" id="ARBA00023069"/>
    </source>
</evidence>
<evidence type="ECO:0000256" key="1">
    <source>
        <dbReference type="ARBA" id="ARBA00004430"/>
    </source>
</evidence>
<name>A0A401Q7I9_SCYTO</name>
<dbReference type="OrthoDB" id="9907575at2759"/>
<evidence type="ECO:0000313" key="14">
    <source>
        <dbReference type="EMBL" id="GCB81332.1"/>
    </source>
</evidence>
<evidence type="ECO:0000256" key="3">
    <source>
        <dbReference type="ARBA" id="ARBA00022701"/>
    </source>
</evidence>
<keyword evidence="6" id="KW-0067">ATP-binding</keyword>
<keyword evidence="11" id="KW-0206">Cytoskeleton</keyword>
<evidence type="ECO:0000256" key="2">
    <source>
        <dbReference type="ARBA" id="ARBA00022490"/>
    </source>
</evidence>
<dbReference type="Pfam" id="PF12781">
    <property type="entry name" value="AAA_9"/>
    <property type="match status" value="1"/>
</dbReference>
<dbReference type="GO" id="GO:0045505">
    <property type="term" value="F:dynein intermediate chain binding"/>
    <property type="evidence" value="ECO:0007669"/>
    <property type="project" value="InterPro"/>
</dbReference>
<evidence type="ECO:0000256" key="6">
    <source>
        <dbReference type="ARBA" id="ARBA00022840"/>
    </source>
</evidence>
<keyword evidence="5" id="KW-0547">Nucleotide-binding</keyword>
<evidence type="ECO:0000256" key="12">
    <source>
        <dbReference type="ARBA" id="ARBA00023273"/>
    </source>
</evidence>
<dbReference type="Proteomes" id="UP000288216">
    <property type="component" value="Unassembled WGS sequence"/>
</dbReference>
<protein>
    <recommendedName>
        <fullName evidence="13">Dynein heavy chain ATP-binding dynein motor region domain-containing protein</fullName>
    </recommendedName>
</protein>
<gene>
    <name evidence="14" type="ORF">scyTo_0021377</name>
</gene>
<evidence type="ECO:0000256" key="7">
    <source>
        <dbReference type="ARBA" id="ARBA00023017"/>
    </source>
</evidence>
<dbReference type="InterPro" id="IPR035706">
    <property type="entry name" value="AAA_9"/>
</dbReference>
<sequence length="353" mass="40762">VRVLQNKGLPADNYSTENAILVKLSQNWPLLIDPQGQATDWIIKMEAQELRILLATDPDYMKTMEVAIRMGNPVLLHDLEEQIDPGLNPILVRDICIRGGQEYIRIGSADVEYNFNFRLYMTTRISNPNFLPAICNLVNLINCTVTFEGLQEQLLSRVVKRQHPQVEEQLGQLLQSIASDLVTLRDLENKSLSLLQHTEGHILDDQDLIDTLQKSKDMSKVIEMRVEASEENEKKIMHARKKYLPMATRGSVMYFVMDELGKLNCMYQFSLHWFMKIFTESVSDLHKPHTRRPRSGFVHRASKLQRPGNEFKHLSVNTTKMHIGFKSHLQNMMNTLTENTYKVCHWLATWAVS</sequence>
<dbReference type="GO" id="GO:0005930">
    <property type="term" value="C:axoneme"/>
    <property type="evidence" value="ECO:0007669"/>
    <property type="project" value="UniProtKB-SubCell"/>
</dbReference>
<feature type="non-terminal residue" evidence="14">
    <location>
        <position position="1"/>
    </location>
</feature>
<feature type="domain" description="Dynein heavy chain ATP-binding dynein motor region" evidence="13">
    <location>
        <begin position="5"/>
        <end position="222"/>
    </location>
</feature>
<dbReference type="GO" id="GO:0007018">
    <property type="term" value="P:microtubule-based movement"/>
    <property type="evidence" value="ECO:0007669"/>
    <property type="project" value="InterPro"/>
</dbReference>
<accession>A0A401Q7I9</accession>
<dbReference type="InterPro" id="IPR027417">
    <property type="entry name" value="P-loop_NTPase"/>
</dbReference>
<keyword evidence="8" id="KW-0175">Coiled coil</keyword>
<dbReference type="STRING" id="75743.A0A401Q7I9"/>
<comment type="caution">
    <text evidence="14">The sequence shown here is derived from an EMBL/GenBank/DDBJ whole genome shotgun (WGS) entry which is preliminary data.</text>
</comment>
<keyword evidence="12" id="KW-0966">Cell projection</keyword>
<dbReference type="AlphaFoldDB" id="A0A401Q7I9"/>
<dbReference type="InterPro" id="IPR026983">
    <property type="entry name" value="DHC"/>
</dbReference>
<keyword evidence="4" id="KW-0677">Repeat</keyword>
<organism evidence="14 15">
    <name type="scientific">Scyliorhinus torazame</name>
    <name type="common">Cloudy catshark</name>
    <name type="synonym">Catulus torazame</name>
    <dbReference type="NCBI Taxonomy" id="75743"/>
    <lineage>
        <taxon>Eukaryota</taxon>
        <taxon>Metazoa</taxon>
        <taxon>Chordata</taxon>
        <taxon>Craniata</taxon>
        <taxon>Vertebrata</taxon>
        <taxon>Chondrichthyes</taxon>
        <taxon>Elasmobranchii</taxon>
        <taxon>Galeomorphii</taxon>
        <taxon>Galeoidea</taxon>
        <taxon>Carcharhiniformes</taxon>
        <taxon>Scyliorhinidae</taxon>
        <taxon>Scyliorhinus</taxon>
    </lineage>
</organism>
<keyword evidence="2" id="KW-0963">Cytoplasm</keyword>
<evidence type="ECO:0000256" key="4">
    <source>
        <dbReference type="ARBA" id="ARBA00022737"/>
    </source>
</evidence>
<dbReference type="GO" id="GO:0030286">
    <property type="term" value="C:dynein complex"/>
    <property type="evidence" value="ECO:0007669"/>
    <property type="project" value="UniProtKB-KW"/>
</dbReference>
<evidence type="ECO:0000256" key="10">
    <source>
        <dbReference type="ARBA" id="ARBA00023175"/>
    </source>
</evidence>
<dbReference type="FunFam" id="3.40.50.300:FF:000049">
    <property type="entry name" value="Dynein, axonemal, heavy chain 5"/>
    <property type="match status" value="1"/>
</dbReference>
<evidence type="ECO:0000256" key="5">
    <source>
        <dbReference type="ARBA" id="ARBA00022741"/>
    </source>
</evidence>
<dbReference type="GO" id="GO:0005524">
    <property type="term" value="F:ATP binding"/>
    <property type="evidence" value="ECO:0007669"/>
    <property type="project" value="UniProtKB-KW"/>
</dbReference>